<comment type="caution">
    <text evidence="2">The sequence shown here is derived from an EMBL/GenBank/DDBJ whole genome shotgun (WGS) entry which is preliminary data.</text>
</comment>
<feature type="compositionally biased region" description="Polar residues" evidence="1">
    <location>
        <begin position="1"/>
        <end position="12"/>
    </location>
</feature>
<evidence type="ECO:0000256" key="1">
    <source>
        <dbReference type="SAM" id="MobiDB-lite"/>
    </source>
</evidence>
<feature type="region of interest" description="Disordered" evidence="1">
    <location>
        <begin position="212"/>
        <end position="247"/>
    </location>
</feature>
<feature type="region of interest" description="Disordered" evidence="1">
    <location>
        <begin position="346"/>
        <end position="375"/>
    </location>
</feature>
<name>A0ABD3PRK8_9STRA</name>
<dbReference type="EMBL" id="JALLPJ020000506">
    <property type="protein sequence ID" value="KAL3790259.1"/>
    <property type="molecule type" value="Genomic_DNA"/>
</dbReference>
<protein>
    <submittedName>
        <fullName evidence="2">Uncharacterized protein</fullName>
    </submittedName>
</protein>
<reference evidence="2 3" key="1">
    <citation type="submission" date="2024-10" db="EMBL/GenBank/DDBJ databases">
        <title>Updated reference genomes for cyclostephanoid diatoms.</title>
        <authorList>
            <person name="Roberts W.R."/>
            <person name="Alverson A.J."/>
        </authorList>
    </citation>
    <scope>NUCLEOTIDE SEQUENCE [LARGE SCALE GENOMIC DNA]</scope>
    <source>
        <strain evidence="2 3">AJA010-31</strain>
    </source>
</reference>
<feature type="compositionally biased region" description="Polar residues" evidence="1">
    <location>
        <begin position="365"/>
        <end position="375"/>
    </location>
</feature>
<organism evidence="2 3">
    <name type="scientific">Cyclotella atomus</name>
    <dbReference type="NCBI Taxonomy" id="382360"/>
    <lineage>
        <taxon>Eukaryota</taxon>
        <taxon>Sar</taxon>
        <taxon>Stramenopiles</taxon>
        <taxon>Ochrophyta</taxon>
        <taxon>Bacillariophyta</taxon>
        <taxon>Coscinodiscophyceae</taxon>
        <taxon>Thalassiosirophycidae</taxon>
        <taxon>Stephanodiscales</taxon>
        <taxon>Stephanodiscaceae</taxon>
        <taxon>Cyclotella</taxon>
    </lineage>
</organism>
<feature type="region of interest" description="Disordered" evidence="1">
    <location>
        <begin position="1"/>
        <end position="87"/>
    </location>
</feature>
<feature type="compositionally biased region" description="Polar residues" evidence="1">
    <location>
        <begin position="23"/>
        <end position="33"/>
    </location>
</feature>
<feature type="compositionally biased region" description="Acidic residues" evidence="1">
    <location>
        <begin position="57"/>
        <end position="74"/>
    </location>
</feature>
<accession>A0ABD3PRK8</accession>
<dbReference type="AlphaFoldDB" id="A0ABD3PRK8"/>
<dbReference type="Proteomes" id="UP001530400">
    <property type="component" value="Unassembled WGS sequence"/>
</dbReference>
<keyword evidence="3" id="KW-1185">Reference proteome</keyword>
<evidence type="ECO:0000313" key="2">
    <source>
        <dbReference type="EMBL" id="KAL3790259.1"/>
    </source>
</evidence>
<proteinExistence type="predicted"/>
<feature type="compositionally biased region" description="Basic and acidic residues" evidence="1">
    <location>
        <begin position="222"/>
        <end position="234"/>
    </location>
</feature>
<sequence length="375" mass="42082">MADYSTGTTGNLSRPVDKKPRSSFPSEISISGQSDREASLASNDHYSYREDCADLLQPEEEAMDDNAAPEEEPNCDTTLDNNEEEEPKWDKLTSYINTRDQIQSFLSARECRSTADHRFTSSIDQLHDSVSASMDDLVHSVVELFNTKSDLLDEYERGLNVEYEENERRRGEMQMKLEESARAAQGLFANLLMRIAQPADALGGGVVGAAGMVGNGGEEGENEKRGDNEAGRGEEEPDWEAITKHEPAKTEVPIYLEARNRREMATARFETAIRDFQQSTEDCLQDLTQTMVDMYNERSAKLNEYECMLKQEYVENDEVRSKMQANIEESAQIASQVFEKLLNRVLDQESPGEEGRAESQFGAGSFTQATTLESP</sequence>
<gene>
    <name evidence="2" type="ORF">ACHAWO_001334</name>
</gene>
<evidence type="ECO:0000313" key="3">
    <source>
        <dbReference type="Proteomes" id="UP001530400"/>
    </source>
</evidence>